<keyword evidence="8" id="KW-1185">Reference proteome</keyword>
<dbReference type="Proteomes" id="UP001515480">
    <property type="component" value="Unassembled WGS sequence"/>
</dbReference>
<feature type="region of interest" description="Disordered" evidence="5">
    <location>
        <begin position="213"/>
        <end position="295"/>
    </location>
</feature>
<dbReference type="GO" id="GO:0006457">
    <property type="term" value="P:protein folding"/>
    <property type="evidence" value="ECO:0007669"/>
    <property type="project" value="InterPro"/>
</dbReference>
<comment type="function">
    <text evidence="4">PPIases accelerate the folding of proteins. It catalyzes the cis-trans isomerization of proline imidic peptide bonds in oligopeptides.</text>
</comment>
<evidence type="ECO:0000256" key="5">
    <source>
        <dbReference type="SAM" id="MobiDB-lite"/>
    </source>
</evidence>
<dbReference type="InterPro" id="IPR020892">
    <property type="entry name" value="Cyclophilin-type_PPIase_CS"/>
</dbReference>
<proteinExistence type="inferred from homology"/>
<sequence length="295" mass="32594">MAGTSSSGGAMDAAAKSATQLFTFKENANTADASYHNPRVFLDLQIGAKRAGRLVIELFADVVPKTAENFRCLCTGERGVGKVTQKALHYKNTLFHRVIKGFMMQGGDFSNMNGTGGESIYGGKFEDENFTMMHNGAGVLSMANAGKNTNGSQFFITFRKAEHLDEKHVVFGRVVEGMQLVKQIEDVETGAGDRPIEPIIIAKCGEMELVKMEVEETESEGEDAPEEAAAAPAITLEDLKSDEDSSSSEDSDDSGRKRKREDNGKKRKRKHEKEKKSKHKSKKHKKEKKEKKKKR</sequence>
<evidence type="ECO:0000256" key="4">
    <source>
        <dbReference type="RuleBase" id="RU363019"/>
    </source>
</evidence>
<dbReference type="PANTHER" id="PTHR11071">
    <property type="entry name" value="PEPTIDYL-PROLYL CIS-TRANS ISOMERASE"/>
    <property type="match status" value="1"/>
</dbReference>
<comment type="similarity">
    <text evidence="4">Belongs to the cyclophilin-type PPIase family.</text>
</comment>
<dbReference type="EC" id="5.2.1.8" evidence="4"/>
<keyword evidence="2 4" id="KW-0697">Rotamase</keyword>
<feature type="compositionally biased region" description="Acidic residues" evidence="5">
    <location>
        <begin position="215"/>
        <end position="226"/>
    </location>
</feature>
<dbReference type="PANTHER" id="PTHR11071:SF561">
    <property type="entry name" value="PEPTIDYL-PROLYL CIS-TRANS ISOMERASE D-RELATED"/>
    <property type="match status" value="1"/>
</dbReference>
<dbReference type="PRINTS" id="PR00153">
    <property type="entry name" value="CSAPPISMRASE"/>
</dbReference>
<evidence type="ECO:0000313" key="8">
    <source>
        <dbReference type="Proteomes" id="UP001515480"/>
    </source>
</evidence>
<dbReference type="PROSITE" id="PS50072">
    <property type="entry name" value="CSA_PPIASE_2"/>
    <property type="match status" value="1"/>
</dbReference>
<dbReference type="PROSITE" id="PS00170">
    <property type="entry name" value="CSA_PPIASE_1"/>
    <property type="match status" value="1"/>
</dbReference>
<protein>
    <recommendedName>
        <fullName evidence="4">Peptidyl-prolyl cis-trans isomerase</fullName>
        <shortName evidence="4">PPIase</shortName>
        <ecNumber evidence="4">5.2.1.8</ecNumber>
    </recommendedName>
</protein>
<dbReference type="GO" id="GO:0005737">
    <property type="term" value="C:cytoplasm"/>
    <property type="evidence" value="ECO:0007669"/>
    <property type="project" value="TreeGrafter"/>
</dbReference>
<dbReference type="FunFam" id="2.40.100.10:FF:000022">
    <property type="entry name" value="Peptidyl-prolyl cis-trans isomerase CYP95"/>
    <property type="match status" value="1"/>
</dbReference>
<dbReference type="AlphaFoldDB" id="A0AB34KDG0"/>
<dbReference type="Pfam" id="PF00160">
    <property type="entry name" value="Pro_isomerase"/>
    <property type="match status" value="1"/>
</dbReference>
<feature type="domain" description="PPIase cyclophilin-type" evidence="6">
    <location>
        <begin position="41"/>
        <end position="206"/>
    </location>
</feature>
<dbReference type="GO" id="GO:0003755">
    <property type="term" value="F:peptidyl-prolyl cis-trans isomerase activity"/>
    <property type="evidence" value="ECO:0007669"/>
    <property type="project" value="UniProtKB-UniRule"/>
</dbReference>
<evidence type="ECO:0000256" key="2">
    <source>
        <dbReference type="ARBA" id="ARBA00023110"/>
    </source>
</evidence>
<dbReference type="GO" id="GO:0016018">
    <property type="term" value="F:cyclosporin A binding"/>
    <property type="evidence" value="ECO:0007669"/>
    <property type="project" value="TreeGrafter"/>
</dbReference>
<dbReference type="EMBL" id="JBGBPQ010000001">
    <property type="protein sequence ID" value="KAL1530574.1"/>
    <property type="molecule type" value="Genomic_DNA"/>
</dbReference>
<gene>
    <name evidence="7" type="ORF">AB1Y20_001474</name>
</gene>
<feature type="compositionally biased region" description="Basic residues" evidence="5">
    <location>
        <begin position="265"/>
        <end position="295"/>
    </location>
</feature>
<evidence type="ECO:0000256" key="3">
    <source>
        <dbReference type="ARBA" id="ARBA00023235"/>
    </source>
</evidence>
<accession>A0AB34KDG0</accession>
<comment type="caution">
    <text evidence="7">The sequence shown here is derived from an EMBL/GenBank/DDBJ whole genome shotgun (WGS) entry which is preliminary data.</text>
</comment>
<organism evidence="7 8">
    <name type="scientific">Prymnesium parvum</name>
    <name type="common">Toxic golden alga</name>
    <dbReference type="NCBI Taxonomy" id="97485"/>
    <lineage>
        <taxon>Eukaryota</taxon>
        <taxon>Haptista</taxon>
        <taxon>Haptophyta</taxon>
        <taxon>Prymnesiophyceae</taxon>
        <taxon>Prymnesiales</taxon>
        <taxon>Prymnesiaceae</taxon>
        <taxon>Prymnesium</taxon>
    </lineage>
</organism>
<comment type="catalytic activity">
    <reaction evidence="1 4">
        <text>[protein]-peptidylproline (omega=180) = [protein]-peptidylproline (omega=0)</text>
        <dbReference type="Rhea" id="RHEA:16237"/>
        <dbReference type="Rhea" id="RHEA-COMP:10747"/>
        <dbReference type="Rhea" id="RHEA-COMP:10748"/>
        <dbReference type="ChEBI" id="CHEBI:83833"/>
        <dbReference type="ChEBI" id="CHEBI:83834"/>
        <dbReference type="EC" id="5.2.1.8"/>
    </reaction>
</comment>
<reference evidence="7 8" key="1">
    <citation type="journal article" date="2024" name="Science">
        <title>Giant polyketide synthase enzymes in the biosynthesis of giant marine polyether toxins.</title>
        <authorList>
            <person name="Fallon T.R."/>
            <person name="Shende V.V."/>
            <person name="Wierzbicki I.H."/>
            <person name="Pendleton A.L."/>
            <person name="Watervoot N.F."/>
            <person name="Auber R.P."/>
            <person name="Gonzalez D.J."/>
            <person name="Wisecaver J.H."/>
            <person name="Moore B.S."/>
        </authorList>
    </citation>
    <scope>NUCLEOTIDE SEQUENCE [LARGE SCALE GENOMIC DNA]</scope>
    <source>
        <strain evidence="7 8">12B1</strain>
    </source>
</reference>
<dbReference type="InterPro" id="IPR029000">
    <property type="entry name" value="Cyclophilin-like_dom_sf"/>
</dbReference>
<name>A0AB34KDG0_PRYPA</name>
<evidence type="ECO:0000256" key="1">
    <source>
        <dbReference type="ARBA" id="ARBA00000971"/>
    </source>
</evidence>
<evidence type="ECO:0000259" key="6">
    <source>
        <dbReference type="PROSITE" id="PS50072"/>
    </source>
</evidence>
<dbReference type="Gene3D" id="2.40.100.10">
    <property type="entry name" value="Cyclophilin-like"/>
    <property type="match status" value="1"/>
</dbReference>
<dbReference type="SUPFAM" id="SSF50891">
    <property type="entry name" value="Cyclophilin-like"/>
    <property type="match status" value="1"/>
</dbReference>
<dbReference type="InterPro" id="IPR002130">
    <property type="entry name" value="Cyclophilin-type_PPIase_dom"/>
</dbReference>
<feature type="compositionally biased region" description="Low complexity" evidence="5">
    <location>
        <begin position="227"/>
        <end position="236"/>
    </location>
</feature>
<keyword evidence="3 4" id="KW-0413">Isomerase</keyword>
<evidence type="ECO:0000313" key="7">
    <source>
        <dbReference type="EMBL" id="KAL1530574.1"/>
    </source>
</evidence>